<protein>
    <submittedName>
        <fullName evidence="4">Maleylacetoacetate isomerase</fullName>
    </submittedName>
</protein>
<dbReference type="InterPro" id="IPR036282">
    <property type="entry name" value="Glutathione-S-Trfase_C_sf"/>
</dbReference>
<sequence length="217" mass="24260">MSDPKYTLYSYFRSSCSARLRIAMNIKEIPYEMVTVNLLKSEHLSDQHKALNPSASVPVLTRNIKLGQSIAALEYLEEMHPEHPLLPPSSDPEGRALVRALVAIICTDIQPVTNLRIMRRIRELGAKAEDWNCELMTEGLKAYESVAAETAGKYSFGDQVTIADACLMPAIWNAERFGVDMTAFPAINKVVENLKDHPAVVKAHWQNQPDTPDNLRA</sequence>
<dbReference type="InterPro" id="IPR036249">
    <property type="entry name" value="Thioredoxin-like_sf"/>
</dbReference>
<dbReference type="SUPFAM" id="SSF52833">
    <property type="entry name" value="Thioredoxin-like"/>
    <property type="match status" value="1"/>
</dbReference>
<dbReference type="InterPro" id="IPR040079">
    <property type="entry name" value="Glutathione_S-Trfase"/>
</dbReference>
<keyword evidence="5" id="KW-1185">Reference proteome</keyword>
<keyword evidence="4" id="KW-0413">Isomerase</keyword>
<dbReference type="Gene3D" id="1.20.1050.10">
    <property type="match status" value="1"/>
</dbReference>
<evidence type="ECO:0000313" key="4">
    <source>
        <dbReference type="EMBL" id="KAF4466985.1"/>
    </source>
</evidence>
<dbReference type="GO" id="GO:0006749">
    <property type="term" value="P:glutathione metabolic process"/>
    <property type="evidence" value="ECO:0007669"/>
    <property type="project" value="TreeGrafter"/>
</dbReference>
<dbReference type="InterPro" id="IPR010987">
    <property type="entry name" value="Glutathione-S-Trfase_C-like"/>
</dbReference>
<dbReference type="InterPro" id="IPR034333">
    <property type="entry name" value="GST_Zeta_N"/>
</dbReference>
<dbReference type="AlphaFoldDB" id="A0A8H4LER2"/>
<dbReference type="FunFam" id="1.20.1050.10:FF:000010">
    <property type="entry name" value="Maleylacetoacetate isomerase isoform 1"/>
    <property type="match status" value="1"/>
</dbReference>
<dbReference type="GO" id="GO:0005739">
    <property type="term" value="C:mitochondrion"/>
    <property type="evidence" value="ECO:0007669"/>
    <property type="project" value="TreeGrafter"/>
</dbReference>
<reference evidence="4 5" key="1">
    <citation type="submission" date="2020-01" db="EMBL/GenBank/DDBJ databases">
        <title>Identification and distribution of gene clusters putatively required for synthesis of sphingolipid metabolism inhibitors in phylogenetically diverse species of the filamentous fungus Fusarium.</title>
        <authorList>
            <person name="Kim H.-S."/>
            <person name="Busman M."/>
            <person name="Brown D.W."/>
            <person name="Divon H."/>
            <person name="Uhlig S."/>
            <person name="Proctor R.H."/>
        </authorList>
    </citation>
    <scope>NUCLEOTIDE SEQUENCE [LARGE SCALE GENOMIC DNA]</scope>
    <source>
        <strain evidence="4 5">NRRL 20459</strain>
    </source>
</reference>
<dbReference type="SFLD" id="SFLDS00019">
    <property type="entry name" value="Glutathione_Transferase_(cytos"/>
    <property type="match status" value="1"/>
</dbReference>
<evidence type="ECO:0000313" key="5">
    <source>
        <dbReference type="Proteomes" id="UP000554235"/>
    </source>
</evidence>
<feature type="domain" description="GST C-terminal" evidence="3">
    <location>
        <begin position="91"/>
        <end position="213"/>
    </location>
</feature>
<comment type="similarity">
    <text evidence="1">Belongs to the GST superfamily. Zeta family.</text>
</comment>
<dbReference type="SFLD" id="SFLDG00358">
    <property type="entry name" value="Main_(cytGST)"/>
    <property type="match status" value="1"/>
</dbReference>
<organism evidence="4 5">
    <name type="scientific">Fusarium albosuccineum</name>
    <dbReference type="NCBI Taxonomy" id="1237068"/>
    <lineage>
        <taxon>Eukaryota</taxon>
        <taxon>Fungi</taxon>
        <taxon>Dikarya</taxon>
        <taxon>Ascomycota</taxon>
        <taxon>Pezizomycotina</taxon>
        <taxon>Sordariomycetes</taxon>
        <taxon>Hypocreomycetidae</taxon>
        <taxon>Hypocreales</taxon>
        <taxon>Nectriaceae</taxon>
        <taxon>Fusarium</taxon>
        <taxon>Fusarium decemcellulare species complex</taxon>
    </lineage>
</organism>
<dbReference type="GO" id="GO:0016034">
    <property type="term" value="F:maleylacetoacetate isomerase activity"/>
    <property type="evidence" value="ECO:0007669"/>
    <property type="project" value="TreeGrafter"/>
</dbReference>
<dbReference type="NCBIfam" id="TIGR01262">
    <property type="entry name" value="maiA"/>
    <property type="match status" value="1"/>
</dbReference>
<dbReference type="Pfam" id="PF02798">
    <property type="entry name" value="GST_N"/>
    <property type="match status" value="1"/>
</dbReference>
<feature type="domain" description="GST N-terminal" evidence="2">
    <location>
        <begin position="4"/>
        <end position="84"/>
    </location>
</feature>
<name>A0A8H4LER2_9HYPO</name>
<proteinExistence type="inferred from homology"/>
<dbReference type="InterPro" id="IPR004045">
    <property type="entry name" value="Glutathione_S-Trfase_N"/>
</dbReference>
<dbReference type="InterPro" id="IPR005955">
    <property type="entry name" value="GST_Zeta"/>
</dbReference>
<comment type="caution">
    <text evidence="4">The sequence shown here is derived from an EMBL/GenBank/DDBJ whole genome shotgun (WGS) entry which is preliminary data.</text>
</comment>
<dbReference type="SUPFAM" id="SSF47616">
    <property type="entry name" value="GST C-terminal domain-like"/>
    <property type="match status" value="1"/>
</dbReference>
<accession>A0A8H4LER2</accession>
<evidence type="ECO:0000259" key="3">
    <source>
        <dbReference type="PROSITE" id="PS50405"/>
    </source>
</evidence>
<dbReference type="CDD" id="cd03042">
    <property type="entry name" value="GST_N_Zeta"/>
    <property type="match status" value="1"/>
</dbReference>
<evidence type="ECO:0000256" key="1">
    <source>
        <dbReference type="ARBA" id="ARBA00010007"/>
    </source>
</evidence>
<gene>
    <name evidence="4" type="ORF">FALBO_6134</name>
</gene>
<evidence type="ECO:0000259" key="2">
    <source>
        <dbReference type="PROSITE" id="PS50404"/>
    </source>
</evidence>
<dbReference type="InterPro" id="IPR034330">
    <property type="entry name" value="GST_Zeta_C"/>
</dbReference>
<dbReference type="PANTHER" id="PTHR42673">
    <property type="entry name" value="MALEYLACETOACETATE ISOMERASE"/>
    <property type="match status" value="1"/>
</dbReference>
<dbReference type="CDD" id="cd03191">
    <property type="entry name" value="GST_C_Zeta"/>
    <property type="match status" value="1"/>
</dbReference>
<dbReference type="PROSITE" id="PS50405">
    <property type="entry name" value="GST_CTER"/>
    <property type="match status" value="1"/>
</dbReference>
<dbReference type="Proteomes" id="UP000554235">
    <property type="component" value="Unassembled WGS sequence"/>
</dbReference>
<dbReference type="GO" id="GO:0004364">
    <property type="term" value="F:glutathione transferase activity"/>
    <property type="evidence" value="ECO:0007669"/>
    <property type="project" value="TreeGrafter"/>
</dbReference>
<dbReference type="Gene3D" id="3.40.30.10">
    <property type="entry name" value="Glutaredoxin"/>
    <property type="match status" value="1"/>
</dbReference>
<dbReference type="EMBL" id="JAADYS010000802">
    <property type="protein sequence ID" value="KAF4466985.1"/>
    <property type="molecule type" value="Genomic_DNA"/>
</dbReference>
<dbReference type="GO" id="GO:0006559">
    <property type="term" value="P:L-phenylalanine catabolic process"/>
    <property type="evidence" value="ECO:0007669"/>
    <property type="project" value="TreeGrafter"/>
</dbReference>
<dbReference type="Pfam" id="PF14497">
    <property type="entry name" value="GST_C_3"/>
    <property type="match status" value="1"/>
</dbReference>
<dbReference type="OrthoDB" id="202840at2759"/>
<dbReference type="PANTHER" id="PTHR42673:SF4">
    <property type="entry name" value="MALEYLACETOACETATE ISOMERASE"/>
    <property type="match status" value="1"/>
</dbReference>
<dbReference type="PROSITE" id="PS50404">
    <property type="entry name" value="GST_NTER"/>
    <property type="match status" value="1"/>
</dbReference>
<dbReference type="InterPro" id="IPR004046">
    <property type="entry name" value="GST_C"/>
</dbReference>